<dbReference type="InterPro" id="IPR000719">
    <property type="entry name" value="Prot_kinase_dom"/>
</dbReference>
<dbReference type="Pfam" id="PF07714">
    <property type="entry name" value="PK_Tyr_Ser-Thr"/>
    <property type="match status" value="1"/>
</dbReference>
<organism evidence="2 3">
    <name type="scientific">Exidia glandulosa HHB12029</name>
    <dbReference type="NCBI Taxonomy" id="1314781"/>
    <lineage>
        <taxon>Eukaryota</taxon>
        <taxon>Fungi</taxon>
        <taxon>Dikarya</taxon>
        <taxon>Basidiomycota</taxon>
        <taxon>Agaricomycotina</taxon>
        <taxon>Agaricomycetes</taxon>
        <taxon>Auriculariales</taxon>
        <taxon>Exidiaceae</taxon>
        <taxon>Exidia</taxon>
    </lineage>
</organism>
<dbReference type="InterPro" id="IPR001245">
    <property type="entry name" value="Ser-Thr/Tyr_kinase_cat_dom"/>
</dbReference>
<feature type="domain" description="Protein kinase" evidence="1">
    <location>
        <begin position="10"/>
        <end position="282"/>
    </location>
</feature>
<dbReference type="PROSITE" id="PS50011">
    <property type="entry name" value="PROTEIN_KINASE_DOM"/>
    <property type="match status" value="1"/>
</dbReference>
<dbReference type="GO" id="GO:0005524">
    <property type="term" value="F:ATP binding"/>
    <property type="evidence" value="ECO:0007669"/>
    <property type="project" value="InterPro"/>
</dbReference>
<dbReference type="EMBL" id="KV425929">
    <property type="protein sequence ID" value="KZV97505.1"/>
    <property type="molecule type" value="Genomic_DNA"/>
</dbReference>
<dbReference type="AlphaFoldDB" id="A0A165L8G0"/>
<dbReference type="InterPro" id="IPR011009">
    <property type="entry name" value="Kinase-like_dom_sf"/>
</dbReference>
<evidence type="ECO:0000313" key="2">
    <source>
        <dbReference type="EMBL" id="KZV97505.1"/>
    </source>
</evidence>
<reference evidence="2 3" key="1">
    <citation type="journal article" date="2016" name="Mol. Biol. Evol.">
        <title>Comparative Genomics of Early-Diverging Mushroom-Forming Fungi Provides Insights into the Origins of Lignocellulose Decay Capabilities.</title>
        <authorList>
            <person name="Nagy L.G."/>
            <person name="Riley R."/>
            <person name="Tritt A."/>
            <person name="Adam C."/>
            <person name="Daum C."/>
            <person name="Floudas D."/>
            <person name="Sun H."/>
            <person name="Yadav J.S."/>
            <person name="Pangilinan J."/>
            <person name="Larsson K.H."/>
            <person name="Matsuura K."/>
            <person name="Barry K."/>
            <person name="Labutti K."/>
            <person name="Kuo R."/>
            <person name="Ohm R.A."/>
            <person name="Bhattacharya S.S."/>
            <person name="Shirouzu T."/>
            <person name="Yoshinaga Y."/>
            <person name="Martin F.M."/>
            <person name="Grigoriev I.V."/>
            <person name="Hibbett D.S."/>
        </authorList>
    </citation>
    <scope>NUCLEOTIDE SEQUENCE [LARGE SCALE GENOMIC DNA]</scope>
    <source>
        <strain evidence="2 3">HHB12029</strain>
    </source>
</reference>
<dbReference type="GO" id="GO:0004674">
    <property type="term" value="F:protein serine/threonine kinase activity"/>
    <property type="evidence" value="ECO:0007669"/>
    <property type="project" value="TreeGrafter"/>
</dbReference>
<sequence length="311" mass="35125">MSSEQELSPVAPRLKLDLGTRGRPIRYTGISDIYKLQHGTAFVALKRWRYGDISVKESTATYRLLDETIAALLKFDHPSLLPYLGVCELEWSLGIVTAWMEQGTISDYLEHNADADRRTLLLQVAQGLEFLHTRTPEIVHGDVHTGNVLITTEGRAVLTDFGLNNVVPDASYNSYPSMGHPPGRFLYTAPELLQVARQVTTRSDVYAFGILAWEVYSGKPAFRELNAMEAVSAFIQGKRPSRAEIERSDFTFDIWRLVNECWAQVPTDRPTMVSVRQRLEGVPEDFGVSIWSRMVGALQMVWEYMASFVPH</sequence>
<proteinExistence type="predicted"/>
<dbReference type="PANTHER" id="PTHR44329:SF291">
    <property type="entry name" value="PROTEIN KINASE DOMAIN-CONTAINING PROTEIN"/>
    <property type="match status" value="1"/>
</dbReference>
<evidence type="ECO:0000313" key="3">
    <source>
        <dbReference type="Proteomes" id="UP000077266"/>
    </source>
</evidence>
<dbReference type="STRING" id="1314781.A0A165L8G0"/>
<dbReference type="SUPFAM" id="SSF56112">
    <property type="entry name" value="Protein kinase-like (PK-like)"/>
    <property type="match status" value="1"/>
</dbReference>
<dbReference type="InterPro" id="IPR051681">
    <property type="entry name" value="Ser/Thr_Kinases-Pseudokinases"/>
</dbReference>
<evidence type="ECO:0000259" key="1">
    <source>
        <dbReference type="PROSITE" id="PS50011"/>
    </source>
</evidence>
<accession>A0A165L8G0</accession>
<keyword evidence="2" id="KW-0808">Transferase</keyword>
<dbReference type="Proteomes" id="UP000077266">
    <property type="component" value="Unassembled WGS sequence"/>
</dbReference>
<name>A0A165L8G0_EXIGL</name>
<dbReference type="Gene3D" id="1.10.510.10">
    <property type="entry name" value="Transferase(Phosphotransferase) domain 1"/>
    <property type="match status" value="1"/>
</dbReference>
<keyword evidence="3" id="KW-1185">Reference proteome</keyword>
<keyword evidence="2" id="KW-0418">Kinase</keyword>
<dbReference type="OrthoDB" id="122279at2759"/>
<dbReference type="InParanoid" id="A0A165L8G0"/>
<protein>
    <submittedName>
        <fullName evidence="2">Kinase-like protein</fullName>
    </submittedName>
</protein>
<dbReference type="PANTHER" id="PTHR44329">
    <property type="entry name" value="SERINE/THREONINE-PROTEIN KINASE TNNI3K-RELATED"/>
    <property type="match status" value="1"/>
</dbReference>
<dbReference type="PRINTS" id="PR00109">
    <property type="entry name" value="TYRKINASE"/>
</dbReference>
<gene>
    <name evidence="2" type="ORF">EXIGLDRAFT_764304</name>
</gene>